<dbReference type="EMBL" id="BBSA01000004">
    <property type="protein sequence ID" value="GAM61774.1"/>
    <property type="molecule type" value="Genomic_DNA"/>
</dbReference>
<dbReference type="Proteomes" id="UP000031670">
    <property type="component" value="Unassembled WGS sequence"/>
</dbReference>
<comment type="caution">
    <text evidence="2">The sequence shown here is derived from an EMBL/GenBank/DDBJ whole genome shotgun (WGS) entry which is preliminary data.</text>
</comment>
<feature type="transmembrane region" description="Helical" evidence="1">
    <location>
        <begin position="17"/>
        <end position="37"/>
    </location>
</feature>
<evidence type="ECO:0000313" key="3">
    <source>
        <dbReference type="Proteomes" id="UP000031670"/>
    </source>
</evidence>
<dbReference type="AlphaFoldDB" id="A0A0B8PG19"/>
<reference evidence="2 3" key="2">
    <citation type="submission" date="2015-01" db="EMBL/GenBank/DDBJ databases">
        <authorList>
            <consortium name="NBRP consortium"/>
            <person name="Sawabe T."/>
            <person name="Meirelles P."/>
            <person name="Feng G."/>
            <person name="Sayaka M."/>
            <person name="Hattori M."/>
            <person name="Ohkuma M."/>
        </authorList>
    </citation>
    <scope>NUCLEOTIDE SEQUENCE [LARGE SCALE GENOMIC DNA]</scope>
    <source>
        <strain evidence="2 3">JCM19232</strain>
    </source>
</reference>
<keyword evidence="1" id="KW-0472">Membrane</keyword>
<sequence length="39" mass="4538">MQYSPHAMSAINLDIELFVGAYLPIELLNVWLLYLFLIL</sequence>
<proteinExistence type="predicted"/>
<name>A0A0B8PG19_9VIBR</name>
<accession>A0A0B8PG19</accession>
<organism evidence="2 3">
    <name type="scientific">Vibrio ishigakensis</name>
    <dbReference type="NCBI Taxonomy" id="1481914"/>
    <lineage>
        <taxon>Bacteria</taxon>
        <taxon>Pseudomonadati</taxon>
        <taxon>Pseudomonadota</taxon>
        <taxon>Gammaproteobacteria</taxon>
        <taxon>Vibrionales</taxon>
        <taxon>Vibrionaceae</taxon>
        <taxon>Vibrio</taxon>
    </lineage>
</organism>
<reference evidence="2 3" key="1">
    <citation type="submission" date="2015-01" db="EMBL/GenBank/DDBJ databases">
        <title>Vibrio sp. C5 JCM 19232 whole genome shotgun sequence.</title>
        <authorList>
            <person name="Sawabe T."/>
            <person name="Meirelles P."/>
            <person name="Feng G."/>
            <person name="Sayaka M."/>
            <person name="Hattori M."/>
            <person name="Ohkuma M."/>
        </authorList>
    </citation>
    <scope>NUCLEOTIDE SEQUENCE [LARGE SCALE GENOMIC DNA]</scope>
    <source>
        <strain evidence="2 3">JCM19232</strain>
    </source>
</reference>
<keyword evidence="1" id="KW-0812">Transmembrane</keyword>
<gene>
    <name evidence="2" type="ORF">JCM19232_6079</name>
</gene>
<evidence type="ECO:0000256" key="1">
    <source>
        <dbReference type="SAM" id="Phobius"/>
    </source>
</evidence>
<protein>
    <submittedName>
        <fullName evidence="2">Uncharacterized protein</fullName>
    </submittedName>
</protein>
<evidence type="ECO:0000313" key="2">
    <source>
        <dbReference type="EMBL" id="GAM61774.1"/>
    </source>
</evidence>
<keyword evidence="1" id="KW-1133">Transmembrane helix</keyword>